<accession>A0A7L4ZFK4</accession>
<proteinExistence type="predicted"/>
<dbReference type="KEGG" id="kan:IMCC3317_07410"/>
<reference evidence="1 2" key="1">
    <citation type="journal article" date="2013" name="Int. J. Syst. Evol. Microbiol.">
        <title>Kordia antarctica sp. nov., isolated from Antarctic seawater.</title>
        <authorList>
            <person name="Baek K."/>
            <person name="Choi A."/>
            <person name="Kang I."/>
            <person name="Lee K."/>
            <person name="Cho J.C."/>
        </authorList>
    </citation>
    <scope>NUCLEOTIDE SEQUENCE [LARGE SCALE GENOMIC DNA]</scope>
    <source>
        <strain evidence="1 2">IMCC3317</strain>
    </source>
</reference>
<dbReference type="EMBL" id="CP019288">
    <property type="protein sequence ID" value="QHI35395.1"/>
    <property type="molecule type" value="Genomic_DNA"/>
</dbReference>
<dbReference type="Proteomes" id="UP000464657">
    <property type="component" value="Chromosome"/>
</dbReference>
<evidence type="ECO:0000313" key="1">
    <source>
        <dbReference type="EMBL" id="QHI35395.1"/>
    </source>
</evidence>
<organism evidence="1 2">
    <name type="scientific">Kordia antarctica</name>
    <dbReference type="NCBI Taxonomy" id="1218801"/>
    <lineage>
        <taxon>Bacteria</taxon>
        <taxon>Pseudomonadati</taxon>
        <taxon>Bacteroidota</taxon>
        <taxon>Flavobacteriia</taxon>
        <taxon>Flavobacteriales</taxon>
        <taxon>Flavobacteriaceae</taxon>
        <taxon>Kordia</taxon>
    </lineage>
</organism>
<dbReference type="OrthoDB" id="1377156at2"/>
<dbReference type="AlphaFoldDB" id="A0A7L4ZFK4"/>
<dbReference type="RefSeq" id="WP_160128138.1">
    <property type="nucleotide sequence ID" value="NZ_CP019288.1"/>
</dbReference>
<keyword evidence="2" id="KW-1185">Reference proteome</keyword>
<sequence length="126" mass="15208">MDLTDKLIVEYPKNIYSVKENEVYILKFKTTIHVVDERTPLTINQIKLSEKSSMKFRYLLGSFNFLYQKSREKIKNEKMRHYVFFNVSEVLMKLVISLEETTNQKQIEQVIQQMDVERLKIKEILR</sequence>
<name>A0A7L4ZFK4_9FLAO</name>
<gene>
    <name evidence="1" type="ORF">IMCC3317_07410</name>
</gene>
<protein>
    <submittedName>
        <fullName evidence="1">Uncharacterized protein</fullName>
    </submittedName>
</protein>
<evidence type="ECO:0000313" key="2">
    <source>
        <dbReference type="Proteomes" id="UP000464657"/>
    </source>
</evidence>